<dbReference type="GO" id="GO:0005737">
    <property type="term" value="C:cytoplasm"/>
    <property type="evidence" value="ECO:0007669"/>
    <property type="project" value="UniProtKB-SubCell"/>
</dbReference>
<dbReference type="InterPro" id="IPR000198">
    <property type="entry name" value="RhoGAP_dom"/>
</dbReference>
<dbReference type="InterPro" id="IPR015943">
    <property type="entry name" value="WD40/YVTN_repeat-like_dom_sf"/>
</dbReference>
<feature type="compositionally biased region" description="Basic residues" evidence="5">
    <location>
        <begin position="736"/>
        <end position="749"/>
    </location>
</feature>
<keyword evidence="8" id="KW-1185">Reference proteome</keyword>
<dbReference type="Gene3D" id="1.10.555.10">
    <property type="entry name" value="Rho GTPase activation protein"/>
    <property type="match status" value="1"/>
</dbReference>
<feature type="compositionally biased region" description="Polar residues" evidence="5">
    <location>
        <begin position="653"/>
        <end position="680"/>
    </location>
</feature>
<reference evidence="7 8" key="1">
    <citation type="journal article" date="2018" name="Genome Biol. Evol.">
        <title>Multiple Roots of Fruiting Body Formation in Amoebozoa.</title>
        <authorList>
            <person name="Hillmann F."/>
            <person name="Forbes G."/>
            <person name="Novohradska S."/>
            <person name="Ferling I."/>
            <person name="Riege K."/>
            <person name="Groth M."/>
            <person name="Westermann M."/>
            <person name="Marz M."/>
            <person name="Spaller T."/>
            <person name="Winckler T."/>
            <person name="Schaap P."/>
            <person name="Glockner G."/>
        </authorList>
    </citation>
    <scope>NUCLEOTIDE SEQUENCE [LARGE SCALE GENOMIC DNA]</scope>
    <source>
        <strain evidence="7 8">Jena</strain>
    </source>
</reference>
<dbReference type="FunCoup" id="A0A2P6NZC2">
    <property type="interactions" value="18"/>
</dbReference>
<dbReference type="GO" id="GO:0007165">
    <property type="term" value="P:signal transduction"/>
    <property type="evidence" value="ECO:0007669"/>
    <property type="project" value="InterPro"/>
</dbReference>
<name>A0A2P6NZC2_9EUKA</name>
<protein>
    <submittedName>
        <fullName evidence="7">RhoGAP domain-containing protein</fullName>
    </submittedName>
</protein>
<keyword evidence="2" id="KW-0343">GTPase activation</keyword>
<feature type="compositionally biased region" description="Basic residues" evidence="5">
    <location>
        <begin position="716"/>
        <end position="725"/>
    </location>
</feature>
<comment type="caution">
    <text evidence="7">The sequence shown here is derived from an EMBL/GenBank/DDBJ whole genome shotgun (WGS) entry which is preliminary data.</text>
</comment>
<sequence length="749" mass="85003">MRINAQLASVSGERGKHKFIAALHEQHQMKVFGSPLAELVKYDGNKHPQLDGVPHFVYQAIRSLVLNGMGEEGIFRISAGQESVNQMKARLDNGEEIDFVAERKAAYDVAAMLKLYLRQLPEPLLISSNYDRWLLAHGQYSRDLTYIITHSDDSIAIIDLPLEMYDAEKLKEIRSLIQTLPPANLSLLKALITFLYRVSINSKINKMDHVNLATTVGPNLLWRSDGKMDLSDAQNINDIVSFMIQNAEDIFPECFRADISWVTWFQKLQYFKKSVQHMIPGYQQKEIWTTDTAGNISVIDSQTYQLNQTFSSGQAILLCMSDVNNANSPTVWTGSPSNIKVWNQESKELVTEINYPCFCLTEVDEEVWVGEDHKIRILDPRQYVQLAEIQMKGMVRDMCLDYTNEQIWCITSNRELELTVCSTKTREVIKKIQVEGGKPVNTLTRYKREVWAGGVDGVSIYNQKFEMIRKLSGHEGTVNFVVNFGDYVWTCGSDCTLCIWNDQSTQPLHRISDYHGDKVSSVTFVHDEERHCWKAWTGGFDKSVCVFGISINYDSEEEEPEEDESSKTLTWRSHNMSPSPPVSTTLRRRDGADKPPPPLPRKALVRTAMSYDLGGSDASLSTIRANSKSRENLAEDSRENYENSQEKFDENSVENSEPISIKKFQSTSDLSKNSPVSNSPPGEAPAWLKRQLELDQSIGPNRNSGSPITGSPRVGAKNRWRRSKRMATANEEARRQRLGRHHGKHETSE</sequence>
<dbReference type="PANTHER" id="PTHR23176:SF129">
    <property type="entry name" value="RHO GTPASE ACTIVATING PROTEIN AT 16F, ISOFORM E-RELATED"/>
    <property type="match status" value="1"/>
</dbReference>
<evidence type="ECO:0000256" key="1">
    <source>
        <dbReference type="ARBA" id="ARBA00004496"/>
    </source>
</evidence>
<dbReference type="SUPFAM" id="SSF50998">
    <property type="entry name" value="Quinoprotein alcohol dehydrogenase-like"/>
    <property type="match status" value="1"/>
</dbReference>
<dbReference type="SMART" id="SM00320">
    <property type="entry name" value="WD40"/>
    <property type="match status" value="3"/>
</dbReference>
<dbReference type="Gene3D" id="2.130.10.10">
    <property type="entry name" value="YVTN repeat-like/Quinoprotein amine dehydrogenase"/>
    <property type="match status" value="1"/>
</dbReference>
<evidence type="ECO:0000259" key="6">
    <source>
        <dbReference type="PROSITE" id="PS50238"/>
    </source>
</evidence>
<comment type="subcellular location">
    <subcellularLocation>
        <location evidence="1">Cytoplasm</location>
    </subcellularLocation>
</comment>
<dbReference type="InterPro" id="IPR011047">
    <property type="entry name" value="Quinoprotein_ADH-like_sf"/>
</dbReference>
<dbReference type="Proteomes" id="UP000241769">
    <property type="component" value="Unassembled WGS sequence"/>
</dbReference>
<feature type="compositionally biased region" description="Basic and acidic residues" evidence="5">
    <location>
        <begin position="628"/>
        <end position="650"/>
    </location>
</feature>
<feature type="region of interest" description="Disordered" evidence="5">
    <location>
        <begin position="556"/>
        <end position="749"/>
    </location>
</feature>
<gene>
    <name evidence="7" type="ORF">PROFUN_02153</name>
</gene>
<dbReference type="SMART" id="SM00324">
    <property type="entry name" value="RhoGAP"/>
    <property type="match status" value="1"/>
</dbReference>
<dbReference type="Pfam" id="PF00620">
    <property type="entry name" value="RhoGAP"/>
    <property type="match status" value="1"/>
</dbReference>
<evidence type="ECO:0000256" key="2">
    <source>
        <dbReference type="ARBA" id="ARBA00022468"/>
    </source>
</evidence>
<feature type="compositionally biased region" description="Polar residues" evidence="5">
    <location>
        <begin position="698"/>
        <end position="709"/>
    </location>
</feature>
<evidence type="ECO:0000256" key="5">
    <source>
        <dbReference type="SAM" id="MobiDB-lite"/>
    </source>
</evidence>
<proteinExistence type="predicted"/>
<dbReference type="PANTHER" id="PTHR23176">
    <property type="entry name" value="RHO/RAC/CDC GTPASE-ACTIVATING PROTEIN"/>
    <property type="match status" value="1"/>
</dbReference>
<accession>A0A2P6NZC2</accession>
<dbReference type="PROSITE" id="PS50238">
    <property type="entry name" value="RHOGAP"/>
    <property type="match status" value="1"/>
</dbReference>
<evidence type="ECO:0000313" key="8">
    <source>
        <dbReference type="Proteomes" id="UP000241769"/>
    </source>
</evidence>
<keyword evidence="3" id="KW-0963">Cytoplasm</keyword>
<dbReference type="SUPFAM" id="SSF48350">
    <property type="entry name" value="GTPase activation domain, GAP"/>
    <property type="match status" value="1"/>
</dbReference>
<dbReference type="InterPro" id="IPR008936">
    <property type="entry name" value="Rho_GTPase_activation_prot"/>
</dbReference>
<dbReference type="OrthoDB" id="28370at2759"/>
<dbReference type="CDD" id="cd00159">
    <property type="entry name" value="RhoGAP"/>
    <property type="match status" value="1"/>
</dbReference>
<evidence type="ECO:0000256" key="3">
    <source>
        <dbReference type="ARBA" id="ARBA00022490"/>
    </source>
</evidence>
<feature type="compositionally biased region" description="Polar residues" evidence="5">
    <location>
        <begin position="567"/>
        <end position="585"/>
    </location>
</feature>
<feature type="domain" description="Rho-GAP" evidence="6">
    <location>
        <begin position="34"/>
        <end position="251"/>
    </location>
</feature>
<evidence type="ECO:0000256" key="4">
    <source>
        <dbReference type="ARBA" id="ARBA00037092"/>
    </source>
</evidence>
<comment type="function">
    <text evidence="4">Rho GTPase-activating protein involved in the signal transduction pathway.</text>
</comment>
<dbReference type="EMBL" id="MDYQ01000004">
    <property type="protein sequence ID" value="PRP89279.1"/>
    <property type="molecule type" value="Genomic_DNA"/>
</dbReference>
<dbReference type="InterPro" id="IPR001680">
    <property type="entry name" value="WD40_rpt"/>
</dbReference>
<organism evidence="7 8">
    <name type="scientific">Planoprotostelium fungivorum</name>
    <dbReference type="NCBI Taxonomy" id="1890364"/>
    <lineage>
        <taxon>Eukaryota</taxon>
        <taxon>Amoebozoa</taxon>
        <taxon>Evosea</taxon>
        <taxon>Variosea</taxon>
        <taxon>Cavosteliida</taxon>
        <taxon>Cavosteliaceae</taxon>
        <taxon>Planoprotostelium</taxon>
    </lineage>
</organism>
<dbReference type="InParanoid" id="A0A2P6NZC2"/>
<dbReference type="InterPro" id="IPR050729">
    <property type="entry name" value="Rho-GAP"/>
</dbReference>
<dbReference type="GO" id="GO:0005096">
    <property type="term" value="F:GTPase activator activity"/>
    <property type="evidence" value="ECO:0007669"/>
    <property type="project" value="UniProtKB-KW"/>
</dbReference>
<dbReference type="AlphaFoldDB" id="A0A2P6NZC2"/>
<evidence type="ECO:0000313" key="7">
    <source>
        <dbReference type="EMBL" id="PRP89279.1"/>
    </source>
</evidence>